<accession>A0A1W9ZVB2</accession>
<dbReference type="Gene3D" id="3.40.1000.70">
    <property type="entry name" value="PknH-like extracellular domain"/>
    <property type="match status" value="1"/>
</dbReference>
<dbReference type="AlphaFoldDB" id="A0A1W9ZVB2"/>
<sequence length="125" mass="13559">MSDVSAESLIVSLDDARRITNVNGLNSYPAGDIIQGVGVYRNDIAARAVFDRLIPELKACSALHAENYDFAVNTKDPGTVVPNSDRWKVIYGVKSSVFVAVKTLGYPDSDAVTSAVLRTITDRIR</sequence>
<keyword evidence="2" id="KW-1185">Reference proteome</keyword>
<gene>
    <name evidence="1" type="ORF">BST12_11740</name>
</gene>
<organism evidence="1 2">
    <name type="scientific">Mycobacterium angelicum</name>
    <dbReference type="NCBI Taxonomy" id="470074"/>
    <lineage>
        <taxon>Bacteria</taxon>
        <taxon>Bacillati</taxon>
        <taxon>Actinomycetota</taxon>
        <taxon>Actinomycetes</taxon>
        <taxon>Mycobacteriales</taxon>
        <taxon>Mycobacteriaceae</taxon>
        <taxon>Mycobacterium</taxon>
    </lineage>
</organism>
<reference evidence="1 2" key="1">
    <citation type="submission" date="2017-02" db="EMBL/GenBank/DDBJ databases">
        <title>The new phylogeny of genus Mycobacterium.</title>
        <authorList>
            <person name="Tortoli E."/>
            <person name="Trovato A."/>
            <person name="Cirillo D.M."/>
        </authorList>
    </citation>
    <scope>NUCLEOTIDE SEQUENCE [LARGE SCALE GENOMIC DNA]</scope>
    <source>
        <strain evidence="1 2">DSM 45057</strain>
    </source>
</reference>
<dbReference type="EMBL" id="MVHE01000013">
    <property type="protein sequence ID" value="ORA21722.1"/>
    <property type="molecule type" value="Genomic_DNA"/>
</dbReference>
<evidence type="ECO:0000313" key="1">
    <source>
        <dbReference type="EMBL" id="ORA21722.1"/>
    </source>
</evidence>
<protein>
    <submittedName>
        <fullName evidence="1">Uncharacterized protein</fullName>
    </submittedName>
</protein>
<dbReference type="Proteomes" id="UP000192284">
    <property type="component" value="Unassembled WGS sequence"/>
</dbReference>
<proteinExistence type="predicted"/>
<comment type="caution">
    <text evidence="1">The sequence shown here is derived from an EMBL/GenBank/DDBJ whole genome shotgun (WGS) entry which is preliminary data.</text>
</comment>
<evidence type="ECO:0000313" key="2">
    <source>
        <dbReference type="Proteomes" id="UP000192284"/>
    </source>
</evidence>
<dbReference type="InterPro" id="IPR038232">
    <property type="entry name" value="PknH-like_Extracell_sf"/>
</dbReference>
<name>A0A1W9ZVB2_MYCAN</name>